<dbReference type="SUPFAM" id="SSF57850">
    <property type="entry name" value="RING/U-box"/>
    <property type="match status" value="1"/>
</dbReference>
<dbReference type="HOGENOM" id="CLU_970311_0_0_1"/>
<keyword evidence="6" id="KW-0863">Zinc-finger</keyword>
<evidence type="ECO:0000256" key="3">
    <source>
        <dbReference type="ARBA" id="ARBA00022679"/>
    </source>
</evidence>
<evidence type="ECO:0000313" key="9">
    <source>
        <dbReference type="Proteomes" id="UP000016088"/>
    </source>
</evidence>
<keyword evidence="8" id="KW-0436">Ligase</keyword>
<dbReference type="Gene3D" id="3.30.40.10">
    <property type="entry name" value="Zinc/RING finger domain, C3HC4 (zinc finger)"/>
    <property type="match status" value="1"/>
</dbReference>
<dbReference type="AlphaFoldDB" id="S9Q0I6"/>
<dbReference type="GO" id="GO:0008270">
    <property type="term" value="F:zinc ion binding"/>
    <property type="evidence" value="ECO:0007669"/>
    <property type="project" value="UniProtKB-KW"/>
</dbReference>
<dbReference type="Pfam" id="PF13639">
    <property type="entry name" value="zf-RING_2"/>
    <property type="match status" value="1"/>
</dbReference>
<reference evidence="8 9" key="1">
    <citation type="journal article" date="2011" name="Science">
        <title>Comparative functional genomics of the fission yeasts.</title>
        <authorList>
            <person name="Rhind N."/>
            <person name="Chen Z."/>
            <person name="Yassour M."/>
            <person name="Thompson D.A."/>
            <person name="Haas B.J."/>
            <person name="Habib N."/>
            <person name="Wapinski I."/>
            <person name="Roy S."/>
            <person name="Lin M.F."/>
            <person name="Heiman D.I."/>
            <person name="Young S.K."/>
            <person name="Furuya K."/>
            <person name="Guo Y."/>
            <person name="Pidoux A."/>
            <person name="Chen H.M."/>
            <person name="Robbertse B."/>
            <person name="Goldberg J.M."/>
            <person name="Aoki K."/>
            <person name="Bayne E.H."/>
            <person name="Berlin A.M."/>
            <person name="Desjardins C.A."/>
            <person name="Dobbs E."/>
            <person name="Dukaj L."/>
            <person name="Fan L."/>
            <person name="FitzGerald M.G."/>
            <person name="French C."/>
            <person name="Gujja S."/>
            <person name="Hansen K."/>
            <person name="Keifenheim D."/>
            <person name="Levin J.Z."/>
            <person name="Mosher R.A."/>
            <person name="Mueller C.A."/>
            <person name="Pfiffner J."/>
            <person name="Priest M."/>
            <person name="Russ C."/>
            <person name="Smialowska A."/>
            <person name="Swoboda P."/>
            <person name="Sykes S.M."/>
            <person name="Vaughn M."/>
            <person name="Vengrova S."/>
            <person name="Yoder R."/>
            <person name="Zeng Q."/>
            <person name="Allshire R."/>
            <person name="Baulcombe D."/>
            <person name="Birren B.W."/>
            <person name="Brown W."/>
            <person name="Ekwall K."/>
            <person name="Kellis M."/>
            <person name="Leatherwood J."/>
            <person name="Levin H."/>
            <person name="Margalit H."/>
            <person name="Martienssen R."/>
            <person name="Nieduszynski C.A."/>
            <person name="Spatafora J.W."/>
            <person name="Friedman N."/>
            <person name="Dalgaard J.Z."/>
            <person name="Baumann P."/>
            <person name="Niki H."/>
            <person name="Regev A."/>
            <person name="Nusbaum C."/>
        </authorList>
    </citation>
    <scope>NUCLEOTIDE SEQUENCE [LARGE SCALE GENOMIC DNA]</scope>
    <source>
        <strain evidence="9">yFS286</strain>
    </source>
</reference>
<comment type="catalytic activity">
    <reaction evidence="1">
        <text>S-ubiquitinyl-[E2 ubiquitin-conjugating enzyme]-L-cysteine + [acceptor protein]-L-lysine = [E2 ubiquitin-conjugating enzyme]-L-cysteine + N(6)-ubiquitinyl-[acceptor protein]-L-lysine.</text>
        <dbReference type="EC" id="2.3.2.27"/>
    </reaction>
</comment>
<accession>S9Q0I6</accession>
<dbReference type="GO" id="GO:0061630">
    <property type="term" value="F:ubiquitin protein ligase activity"/>
    <property type="evidence" value="ECO:0007669"/>
    <property type="project" value="UniProtKB-EC"/>
</dbReference>
<keyword evidence="9" id="KW-1185">Reference proteome</keyword>
<evidence type="ECO:0000256" key="1">
    <source>
        <dbReference type="ARBA" id="ARBA00000900"/>
    </source>
</evidence>
<dbReference type="EC" id="2.3.2.27" evidence="2"/>
<dbReference type="InterPro" id="IPR013083">
    <property type="entry name" value="Znf_RING/FYVE/PHD"/>
</dbReference>
<evidence type="ECO:0000313" key="8">
    <source>
        <dbReference type="EMBL" id="EPX73228.1"/>
    </source>
</evidence>
<keyword evidence="6" id="KW-0479">Metal-binding</keyword>
<dbReference type="SMART" id="SM00184">
    <property type="entry name" value="RING"/>
    <property type="match status" value="1"/>
</dbReference>
<feature type="domain" description="RING-type" evidence="7">
    <location>
        <begin position="28"/>
        <end position="68"/>
    </location>
</feature>
<dbReference type="GO" id="GO:0005634">
    <property type="term" value="C:nucleus"/>
    <property type="evidence" value="ECO:0007669"/>
    <property type="project" value="EnsemblFungi"/>
</dbReference>
<keyword evidence="3" id="KW-0808">Transferase</keyword>
<protein>
    <recommendedName>
        <fullName evidence="2">RING-type E3 ubiquitin transferase</fullName>
        <ecNumber evidence="2">2.3.2.27</ecNumber>
    </recommendedName>
</protein>
<dbReference type="VEuPathDB" id="FungiDB:SOCG_00983"/>
<proteinExistence type="predicted"/>
<evidence type="ECO:0000256" key="4">
    <source>
        <dbReference type="ARBA" id="ARBA00023015"/>
    </source>
</evidence>
<gene>
    <name evidence="8" type="ORF">SOCG_00983</name>
</gene>
<dbReference type="PROSITE" id="PS50089">
    <property type="entry name" value="ZF_RING_2"/>
    <property type="match status" value="1"/>
</dbReference>
<dbReference type="eggNOG" id="KOG0800">
    <property type="taxonomic scope" value="Eukaryota"/>
</dbReference>
<dbReference type="GO" id="GO:0016874">
    <property type="term" value="F:ligase activity"/>
    <property type="evidence" value="ECO:0007669"/>
    <property type="project" value="UniProtKB-KW"/>
</dbReference>
<organism evidence="8 9">
    <name type="scientific">Schizosaccharomyces octosporus (strain yFS286)</name>
    <name type="common">Fission yeast</name>
    <name type="synonym">Octosporomyces octosporus</name>
    <dbReference type="NCBI Taxonomy" id="483514"/>
    <lineage>
        <taxon>Eukaryota</taxon>
        <taxon>Fungi</taxon>
        <taxon>Dikarya</taxon>
        <taxon>Ascomycota</taxon>
        <taxon>Taphrinomycotina</taxon>
        <taxon>Schizosaccharomycetes</taxon>
        <taxon>Schizosaccharomycetales</taxon>
        <taxon>Schizosaccharomycetaceae</taxon>
        <taxon>Schizosaccharomyces</taxon>
    </lineage>
</organism>
<dbReference type="OrthoDB" id="21204at2759"/>
<keyword evidence="4" id="KW-0805">Transcription regulation</keyword>
<evidence type="ECO:0000256" key="2">
    <source>
        <dbReference type="ARBA" id="ARBA00012483"/>
    </source>
</evidence>
<name>S9Q0I6_SCHOY</name>
<dbReference type="GO" id="GO:0006513">
    <property type="term" value="P:protein monoubiquitination"/>
    <property type="evidence" value="ECO:0007669"/>
    <property type="project" value="TreeGrafter"/>
</dbReference>
<keyword evidence="5" id="KW-0804">Transcription</keyword>
<dbReference type="GeneID" id="25029967"/>
<sequence length="264" mass="30601">MDRVKNKLLTKKRREKSDYGVGRLRRHCVICLERDGRRAQLSPCQHDQFDYECIRQWLEKSLTCPICKQSVDCVYYGFTGSGKSKKWYPHSYLSRPNKQQIKQASSSSTSQGTIYGGDSDNAGNIVALRRRIYEAGWPSVCMTSHPENVRYPHGFTPGQFSSDPSLQRRADAFLTTELMAFDYMSYEQTLFLREYIIGLLKRQSLSGEQTLHEFRELFGERDGSLLLHEMSRYLYSSISSLSTFMHSRSFLYGPERLTMSELNE</sequence>
<dbReference type="GO" id="GO:0005741">
    <property type="term" value="C:mitochondrial outer membrane"/>
    <property type="evidence" value="ECO:0007669"/>
    <property type="project" value="EnsemblFungi"/>
</dbReference>
<dbReference type="PANTHER" id="PTHR46077:SF1">
    <property type="entry name" value="TOP1 BINDING ARGININE_SERINE RICH PROTEIN, E3 UBIQUITIN LIGASE"/>
    <property type="match status" value="1"/>
</dbReference>
<keyword evidence="6" id="KW-0862">Zinc</keyword>
<dbReference type="OMA" id="YECIRQW"/>
<evidence type="ECO:0000256" key="6">
    <source>
        <dbReference type="PROSITE-ProRule" id="PRU00175"/>
    </source>
</evidence>
<dbReference type="GO" id="GO:0000209">
    <property type="term" value="P:protein polyubiquitination"/>
    <property type="evidence" value="ECO:0007669"/>
    <property type="project" value="TreeGrafter"/>
</dbReference>
<dbReference type="PANTHER" id="PTHR46077">
    <property type="entry name" value="E3 UBIQUITIN-PROTEIN LIGASE TOPORS"/>
    <property type="match status" value="1"/>
</dbReference>
<dbReference type="Proteomes" id="UP000016088">
    <property type="component" value="Unassembled WGS sequence"/>
</dbReference>
<evidence type="ECO:0000256" key="5">
    <source>
        <dbReference type="ARBA" id="ARBA00023163"/>
    </source>
</evidence>
<dbReference type="InterPro" id="IPR001841">
    <property type="entry name" value="Znf_RING"/>
</dbReference>
<evidence type="ECO:0000259" key="7">
    <source>
        <dbReference type="PROSITE" id="PS50089"/>
    </source>
</evidence>
<dbReference type="RefSeq" id="XP_013018857.1">
    <property type="nucleotide sequence ID" value="XM_013163403.1"/>
</dbReference>
<dbReference type="EMBL" id="KE503207">
    <property type="protein sequence ID" value="EPX73228.1"/>
    <property type="molecule type" value="Genomic_DNA"/>
</dbReference>